<keyword evidence="4" id="KW-0798">TonB box</keyword>
<evidence type="ECO:0000256" key="1">
    <source>
        <dbReference type="ARBA" id="ARBA00004571"/>
    </source>
</evidence>
<organism evidence="10">
    <name type="scientific">Heterosigma akashiwo</name>
    <name type="common">Chromophytic alga</name>
    <name type="synonym">Heterosigma carterae</name>
    <dbReference type="NCBI Taxonomy" id="2829"/>
    <lineage>
        <taxon>Eukaryota</taxon>
        <taxon>Sar</taxon>
        <taxon>Stramenopiles</taxon>
        <taxon>Ochrophyta</taxon>
        <taxon>Raphidophyceae</taxon>
        <taxon>Chattonellales</taxon>
        <taxon>Chattonellaceae</taxon>
        <taxon>Heterosigma</taxon>
    </lineage>
</organism>
<evidence type="ECO:0000256" key="2">
    <source>
        <dbReference type="ARBA" id="ARBA00022448"/>
    </source>
</evidence>
<dbReference type="InterPro" id="IPR012910">
    <property type="entry name" value="Plug_dom"/>
</dbReference>
<evidence type="ECO:0000313" key="10">
    <source>
        <dbReference type="EMBL" id="CAE0632387.1"/>
    </source>
</evidence>
<comment type="subcellular location">
    <subcellularLocation>
        <location evidence="1">Cell outer membrane</location>
        <topology evidence="1">Multi-pass membrane protein</topology>
    </subcellularLocation>
</comment>
<dbReference type="NCBIfam" id="TIGR01782">
    <property type="entry name" value="TonB-Xanth-Caul"/>
    <property type="match status" value="1"/>
</dbReference>
<dbReference type="InterPro" id="IPR037066">
    <property type="entry name" value="Plug_dom_sf"/>
</dbReference>
<dbReference type="PANTHER" id="PTHR40980">
    <property type="entry name" value="PLUG DOMAIN-CONTAINING PROTEIN"/>
    <property type="match status" value="1"/>
</dbReference>
<dbReference type="InterPro" id="IPR000531">
    <property type="entry name" value="Beta-barrel_TonB"/>
</dbReference>
<keyword evidence="3" id="KW-0812">Transmembrane</keyword>
<evidence type="ECO:0000256" key="5">
    <source>
        <dbReference type="ARBA" id="ARBA00023136"/>
    </source>
</evidence>
<dbReference type="Pfam" id="PF00593">
    <property type="entry name" value="TonB_dep_Rec_b-barrel"/>
    <property type="match status" value="1"/>
</dbReference>
<evidence type="ECO:0000256" key="7">
    <source>
        <dbReference type="SAM" id="MobiDB-lite"/>
    </source>
</evidence>
<evidence type="ECO:0000256" key="4">
    <source>
        <dbReference type="ARBA" id="ARBA00023077"/>
    </source>
</evidence>
<feature type="domain" description="TonB-dependent receptor plug" evidence="9">
    <location>
        <begin position="73"/>
        <end position="182"/>
    </location>
</feature>
<evidence type="ECO:0000256" key="3">
    <source>
        <dbReference type="ARBA" id="ARBA00022692"/>
    </source>
</evidence>
<dbReference type="CDD" id="cd01347">
    <property type="entry name" value="ligand_gated_channel"/>
    <property type="match status" value="1"/>
</dbReference>
<dbReference type="SUPFAM" id="SSF56935">
    <property type="entry name" value="Porins"/>
    <property type="match status" value="1"/>
</dbReference>
<evidence type="ECO:0008006" key="11">
    <source>
        <dbReference type="Google" id="ProtNLM"/>
    </source>
</evidence>
<dbReference type="PROSITE" id="PS52016">
    <property type="entry name" value="TONB_DEPENDENT_REC_3"/>
    <property type="match status" value="1"/>
</dbReference>
<feature type="domain" description="TonB-dependent receptor-like beta-barrel" evidence="8">
    <location>
        <begin position="381"/>
        <end position="859"/>
    </location>
</feature>
<dbReference type="PANTHER" id="PTHR40980:SF3">
    <property type="entry name" value="TONB-DEPENDENT RECEPTOR-LIKE BETA-BARREL DOMAIN-CONTAINING PROTEIN"/>
    <property type="match status" value="1"/>
</dbReference>
<proteinExistence type="predicted"/>
<dbReference type="AlphaFoldDB" id="A0A6V1QFC7"/>
<evidence type="ECO:0000259" key="8">
    <source>
        <dbReference type="Pfam" id="PF00593"/>
    </source>
</evidence>
<evidence type="ECO:0000256" key="6">
    <source>
        <dbReference type="ARBA" id="ARBA00023237"/>
    </source>
</evidence>
<dbReference type="EMBL" id="HBIU01023835">
    <property type="protein sequence ID" value="CAE0632387.1"/>
    <property type="molecule type" value="Transcribed_RNA"/>
</dbReference>
<dbReference type="InterPro" id="IPR039426">
    <property type="entry name" value="TonB-dep_rcpt-like"/>
</dbReference>
<dbReference type="InterPro" id="IPR036942">
    <property type="entry name" value="Beta-barrel_TonB_sf"/>
</dbReference>
<keyword evidence="6" id="KW-0998">Cell outer membrane</keyword>
<keyword evidence="5" id="KW-0472">Membrane</keyword>
<keyword evidence="2" id="KW-0813">Transport</keyword>
<protein>
    <recommendedName>
        <fullName evidence="11">TonB-dependent receptor</fullName>
    </recommendedName>
</protein>
<feature type="region of interest" description="Disordered" evidence="7">
    <location>
        <begin position="1"/>
        <end position="20"/>
    </location>
</feature>
<dbReference type="Pfam" id="PF07715">
    <property type="entry name" value="Plug"/>
    <property type="match status" value="1"/>
</dbReference>
<dbReference type="Gene3D" id="2.40.170.20">
    <property type="entry name" value="TonB-dependent receptor, beta-barrel domain"/>
    <property type="match status" value="1"/>
</dbReference>
<reference evidence="10" key="1">
    <citation type="submission" date="2021-01" db="EMBL/GenBank/DDBJ databases">
        <authorList>
            <person name="Corre E."/>
            <person name="Pelletier E."/>
            <person name="Niang G."/>
            <person name="Scheremetjew M."/>
            <person name="Finn R."/>
            <person name="Kale V."/>
            <person name="Holt S."/>
            <person name="Cochrane G."/>
            <person name="Meng A."/>
            <person name="Brown T."/>
            <person name="Cohen L."/>
        </authorList>
    </citation>
    <scope>NUCLEOTIDE SEQUENCE</scope>
    <source>
        <strain evidence="10">CCMP3107</strain>
    </source>
</reference>
<dbReference type="Gene3D" id="2.170.130.10">
    <property type="entry name" value="TonB-dependent receptor, plug domain"/>
    <property type="match status" value="1"/>
</dbReference>
<evidence type="ECO:0000259" key="9">
    <source>
        <dbReference type="Pfam" id="PF07715"/>
    </source>
</evidence>
<dbReference type="InterPro" id="IPR010104">
    <property type="entry name" value="TonB_rcpt_bac"/>
</dbReference>
<name>A0A6V1QFC7_HETAK</name>
<gene>
    <name evidence="10" type="ORF">HAKA00212_LOCUS11093</name>
</gene>
<accession>A0A6V1QFC7</accession>
<sequence>MHTSQVPARPSAKAADKEQRMQIRPTPIASAVSLALLALPLASRAQDAAPAQLEQVVITGIRASLQSAANIKKNASAVVDAVSAEDVGKLPDSDVGQSLGRIPGISVGRDFGVGASVSIRGTDPQMTYTTLNGQTVASTGWYDQKDVDRSFNYSLLPPQLIGGMEVYKSSQADLTEGGIGGTVIVKTRMPLDQAAHTSFVSVKFGKGSISGASREASGLYSWRNEAKTLGLLVAGTVEKGNYIRRGIEADNRWSGDVEPTVFVQDRKRQAINLTLQARPVQGLDLSLNYLHLNYDANNSNTSQYIYTGEDPQNCKQTNPDNGTCTLHVRTAADPSTQHVFFQNWVRRASMSSDSLVLNGSWRGEGYKLSAVGGSTKADGGTDQTANFAYVNAPPTDPNGWGTANAFAPLPLWTGTIDATGKKLKLSPSSNQSITLANLPAQSQSESWANGRGPNRDKEDFLQLDANIDLNSGFLTAFKTGLRSTNHTFSKSGQVGLYAASPKTVATSSLFSGSVSLGGWNVAKPDIGAMLAAASGNLSGWVDDRSAYGELNEKNTAAYGMLDFEAERLRGNVGLRYVHTQAAATGYAFDGTLWPAADPNYISNNDGWSKSLTRQSASYSKVLPSFNLAYDLQKDTILRFAAAQAMTRPNFANMFLTQVVGFNDKNQQNDAFNYGTPSLKPQTSNQFDLGIEYYYGRGNLVSAALFYKKISNFITTTTQYHQKVGVVSPDTGLDDWIINRYVNAGGGRIQGTELQVNHGFGNGFGVQANYTYADARAPSSSYEDQLNLFTLSSKHNINAVGYFENESYTARLAYSWRSKYMVRESGWYGNRMHDAFGSLDLSLGWNITKELRLSLDVTNLLRSDDLQYGAAAASSTVRPSLKAGFPVWGFDGERTYRLGLSAKF</sequence>